<evidence type="ECO:0000256" key="2">
    <source>
        <dbReference type="ARBA" id="ARBA00009903"/>
    </source>
</evidence>
<name>A0A126WYD0_9CHLO</name>
<evidence type="ECO:0000256" key="4">
    <source>
        <dbReference type="ARBA" id="ARBA00022527"/>
    </source>
</evidence>
<dbReference type="GO" id="GO:0004674">
    <property type="term" value="F:protein serine/threonine kinase activity"/>
    <property type="evidence" value="ECO:0007669"/>
    <property type="project" value="UniProtKB-KW"/>
</dbReference>
<dbReference type="CDD" id="cd00130">
    <property type="entry name" value="PAS"/>
    <property type="match status" value="2"/>
</dbReference>
<dbReference type="InterPro" id="IPR000961">
    <property type="entry name" value="AGC-kinase_C"/>
</dbReference>
<dbReference type="AlphaFoldDB" id="A0A126WYD0"/>
<dbReference type="Gene3D" id="1.10.510.10">
    <property type="entry name" value="Transferase(Phosphotransferase) domain 1"/>
    <property type="match status" value="1"/>
</dbReference>
<organism evidence="18">
    <name type="scientific">Acrosiphonia sp. BC-2016</name>
    <dbReference type="NCBI Taxonomy" id="1799554"/>
    <lineage>
        <taxon>Eukaryota</taxon>
        <taxon>Viridiplantae</taxon>
        <taxon>Chlorophyta</taxon>
        <taxon>core chlorophytes</taxon>
        <taxon>Ulvophyceae</taxon>
        <taxon>OUU clade</taxon>
        <taxon>Ulotrichales</taxon>
        <taxon>Ulotrichaceae</taxon>
        <taxon>Acrosiphonia</taxon>
    </lineage>
</organism>
<evidence type="ECO:0000256" key="10">
    <source>
        <dbReference type="ARBA" id="ARBA00022777"/>
    </source>
</evidence>
<evidence type="ECO:0000259" key="14">
    <source>
        <dbReference type="PROSITE" id="PS50011"/>
    </source>
</evidence>
<dbReference type="GO" id="GO:0007010">
    <property type="term" value="P:cytoskeleton organization"/>
    <property type="evidence" value="ECO:0007669"/>
    <property type="project" value="UniProtKB-ARBA"/>
</dbReference>
<protein>
    <recommendedName>
        <fullName evidence="3">non-specific serine/threonine protein kinase</fullName>
        <ecNumber evidence="3">2.7.11.1</ecNumber>
    </recommendedName>
</protein>
<evidence type="ECO:0000256" key="12">
    <source>
        <dbReference type="ARBA" id="ARBA00047899"/>
    </source>
</evidence>
<dbReference type="InterPro" id="IPR008271">
    <property type="entry name" value="Ser/Thr_kinase_AS"/>
</dbReference>
<dbReference type="NCBIfam" id="TIGR00229">
    <property type="entry name" value="sensory_box"/>
    <property type="match status" value="2"/>
</dbReference>
<dbReference type="EMBL" id="KU699613">
    <property type="protein sequence ID" value="AML77533.1"/>
    <property type="molecule type" value="mRNA"/>
</dbReference>
<dbReference type="InterPro" id="IPR000014">
    <property type="entry name" value="PAS"/>
</dbReference>
<evidence type="ECO:0000256" key="8">
    <source>
        <dbReference type="ARBA" id="ARBA00022679"/>
    </source>
</evidence>
<comment type="similarity">
    <text evidence="2">Belongs to the protein kinase superfamily. AGC Ser/Thr protein kinase family.</text>
</comment>
<dbReference type="SMART" id="SM00091">
    <property type="entry name" value="PAS"/>
    <property type="match status" value="2"/>
</dbReference>
<proteinExistence type="evidence at transcript level"/>
<dbReference type="GO" id="GO:0009882">
    <property type="term" value="F:blue light photoreceptor activity"/>
    <property type="evidence" value="ECO:0007669"/>
    <property type="project" value="UniProtKB-ARBA"/>
</dbReference>
<evidence type="ECO:0000259" key="16">
    <source>
        <dbReference type="PROSITE" id="PS50113"/>
    </source>
</evidence>
<dbReference type="PROSITE" id="PS51285">
    <property type="entry name" value="AGC_KINASE_CTER"/>
    <property type="match status" value="1"/>
</dbReference>
<evidence type="ECO:0000256" key="1">
    <source>
        <dbReference type="ARBA" id="ARBA00001917"/>
    </source>
</evidence>
<dbReference type="GO" id="GO:0005524">
    <property type="term" value="F:ATP binding"/>
    <property type="evidence" value="ECO:0007669"/>
    <property type="project" value="UniProtKB-KW"/>
</dbReference>
<keyword evidence="11" id="KW-0067">ATP-binding</keyword>
<dbReference type="Gene3D" id="3.30.200.20">
    <property type="entry name" value="Phosphorylase Kinase, domain 1"/>
    <property type="match status" value="1"/>
</dbReference>
<evidence type="ECO:0000256" key="11">
    <source>
        <dbReference type="ARBA" id="ARBA00022840"/>
    </source>
</evidence>
<evidence type="ECO:0000256" key="13">
    <source>
        <dbReference type="ARBA" id="ARBA00048679"/>
    </source>
</evidence>
<comment type="catalytic activity">
    <reaction evidence="12">
        <text>L-threonyl-[protein] + ATP = O-phospho-L-threonyl-[protein] + ADP + H(+)</text>
        <dbReference type="Rhea" id="RHEA:46608"/>
        <dbReference type="Rhea" id="RHEA-COMP:11060"/>
        <dbReference type="Rhea" id="RHEA-COMP:11605"/>
        <dbReference type="ChEBI" id="CHEBI:15378"/>
        <dbReference type="ChEBI" id="CHEBI:30013"/>
        <dbReference type="ChEBI" id="CHEBI:30616"/>
        <dbReference type="ChEBI" id="CHEBI:61977"/>
        <dbReference type="ChEBI" id="CHEBI:456216"/>
        <dbReference type="EC" id="2.7.11.1"/>
    </reaction>
</comment>
<dbReference type="Pfam" id="PF00069">
    <property type="entry name" value="Pkinase"/>
    <property type="match status" value="1"/>
</dbReference>
<accession>A0A126WYD0</accession>
<sequence length="702" mass="78117">MSQVPAPASQLTKVLSGLRHTFAVADATLPDCPLVYASDGFYEMTGYTRDEVLGHNCRFLQGEGTDAVEVKKIRDAVKAGTSQSVRLLNYRKDGSPFWNLLTVTPVRAADGTLSKFVGVQVDVTSKTEGAAYTDAAGVPLLVKYNDRMRQTVAREVVEDVVGAVKQAEPVDQGAVGQAPKAFPRVALDLATTVERIQQAFVISDPNLPDCPIVFASDAFLDMTGYDRAEVLGRNCRFLQGELTDPRAIQEIRSAILDGAECTVRILNYKKNRKAFWNMFSMAPMADVDGTVRFFIGVQVDVTGTEAEEGSKAAPKVDEAAVRQVQDTNNISTAVKKFGEQAGRAAADAFAVIETSKLKRKPHKSTDRTWVALDKLQQKVGELKLQHFKRVKQLGSGDVGLVDLVQVQGTDIVVAMKTMDKAEILERNKLQRLLTEERILALCDHPFLATLYCTVQSQHYLHFIMEFCEGGELYKLLYAQPNCRFKEAYVVFYAAEVLIALQYLHIIGCIYRDLKPENILLMSDGHVRITDFDLCLLKRDFKPTMTKVANKDRKKGIHSHTYTLVGEPEVRTNSFVGTEEYLSPEVIMGTTHGPAVDWWSLGVLIYELVYGVTPFKGQRRGDTFDNIMKKDVSFPSEPYVSPACQDLICKLLKREESARLGTRFGAEEIKAHPFFEGIKWSLLRGESPPYIPKPANAERVDAF</sequence>
<evidence type="ECO:0000256" key="9">
    <source>
        <dbReference type="ARBA" id="ARBA00022741"/>
    </source>
</evidence>
<dbReference type="InterPro" id="IPR011009">
    <property type="entry name" value="Kinase-like_dom_sf"/>
</dbReference>
<dbReference type="CDD" id="cd05574">
    <property type="entry name" value="STKc_phototropin_like"/>
    <property type="match status" value="1"/>
</dbReference>
<reference evidence="18" key="1">
    <citation type="journal article" date="2016" name="Proc. Natl. Acad. Sci. U.S.A.">
        <title>Functional and topological diversity of LOV domain photoreceptors.</title>
        <authorList>
            <person name="Glantz S.T."/>
            <person name="Carpenter E.J."/>
            <person name="Melkonian M."/>
            <person name="Gardner K.H."/>
            <person name="Boyden E.S."/>
            <person name="Wong G.K."/>
            <person name="Chow B.Y."/>
        </authorList>
    </citation>
    <scope>NUCLEOTIDE SEQUENCE</scope>
    <source>
        <strain evidence="18">JIWJ_2040985</strain>
    </source>
</reference>
<dbReference type="PANTHER" id="PTHR45637">
    <property type="entry name" value="FLIPPASE KINASE 1-RELATED"/>
    <property type="match status" value="1"/>
</dbReference>
<keyword evidence="6" id="KW-0597">Phosphoprotein</keyword>
<keyword evidence="5" id="KW-0675">Receptor</keyword>
<keyword evidence="4" id="KW-0723">Serine/threonine-protein kinase</keyword>
<dbReference type="PROSITE" id="PS50011">
    <property type="entry name" value="PROTEIN_KINASE_DOM"/>
    <property type="match status" value="1"/>
</dbReference>
<comment type="catalytic activity">
    <reaction evidence="13">
        <text>L-seryl-[protein] + ATP = O-phospho-L-seryl-[protein] + ADP + H(+)</text>
        <dbReference type="Rhea" id="RHEA:17989"/>
        <dbReference type="Rhea" id="RHEA-COMP:9863"/>
        <dbReference type="Rhea" id="RHEA-COMP:11604"/>
        <dbReference type="ChEBI" id="CHEBI:15378"/>
        <dbReference type="ChEBI" id="CHEBI:29999"/>
        <dbReference type="ChEBI" id="CHEBI:30616"/>
        <dbReference type="ChEBI" id="CHEBI:83421"/>
        <dbReference type="ChEBI" id="CHEBI:456216"/>
        <dbReference type="EC" id="2.7.11.1"/>
    </reaction>
</comment>
<dbReference type="FunFam" id="1.10.510.10:FF:000024">
    <property type="entry name" value="Probable serine/threonine-protein kinase cot-1"/>
    <property type="match status" value="1"/>
</dbReference>
<dbReference type="SUPFAM" id="SSF56112">
    <property type="entry name" value="Protein kinase-like (PK-like)"/>
    <property type="match status" value="1"/>
</dbReference>
<keyword evidence="8" id="KW-0808">Transferase</keyword>
<keyword evidence="10" id="KW-0418">Kinase</keyword>
<feature type="domain" description="AGC-kinase C-terminal" evidence="17">
    <location>
        <begin position="675"/>
        <end position="702"/>
    </location>
</feature>
<feature type="domain" description="PAS" evidence="15">
    <location>
        <begin position="185"/>
        <end position="255"/>
    </location>
</feature>
<keyword evidence="7" id="KW-0716">Sensory transduction</keyword>
<feature type="domain" description="Protein kinase" evidence="14">
    <location>
        <begin position="387"/>
        <end position="674"/>
    </location>
</feature>
<dbReference type="InterPro" id="IPR035965">
    <property type="entry name" value="PAS-like_dom_sf"/>
</dbReference>
<evidence type="ECO:0000256" key="3">
    <source>
        <dbReference type="ARBA" id="ARBA00012513"/>
    </source>
</evidence>
<feature type="domain" description="PAS" evidence="15">
    <location>
        <begin position="7"/>
        <end position="80"/>
    </location>
</feature>
<dbReference type="PROSITE" id="PS50112">
    <property type="entry name" value="PAS"/>
    <property type="match status" value="2"/>
</dbReference>
<dbReference type="Pfam" id="PF13426">
    <property type="entry name" value="PAS_9"/>
    <property type="match status" value="2"/>
</dbReference>
<dbReference type="InterPro" id="IPR000719">
    <property type="entry name" value="Prot_kinase_dom"/>
</dbReference>
<keyword evidence="9" id="KW-0547">Nucleotide-binding</keyword>
<dbReference type="SUPFAM" id="SSF55785">
    <property type="entry name" value="PYP-like sensor domain (PAS domain)"/>
    <property type="match status" value="2"/>
</dbReference>
<dbReference type="InterPro" id="IPR001610">
    <property type="entry name" value="PAC"/>
</dbReference>
<dbReference type="Gene3D" id="3.30.450.20">
    <property type="entry name" value="PAS domain"/>
    <property type="match status" value="2"/>
</dbReference>
<dbReference type="PROSITE" id="PS00108">
    <property type="entry name" value="PROTEIN_KINASE_ST"/>
    <property type="match status" value="1"/>
</dbReference>
<dbReference type="SMART" id="SM00086">
    <property type="entry name" value="PAC"/>
    <property type="match status" value="2"/>
</dbReference>
<evidence type="ECO:0000256" key="7">
    <source>
        <dbReference type="ARBA" id="ARBA00022606"/>
    </source>
</evidence>
<evidence type="ECO:0000259" key="15">
    <source>
        <dbReference type="PROSITE" id="PS50112"/>
    </source>
</evidence>
<evidence type="ECO:0000256" key="6">
    <source>
        <dbReference type="ARBA" id="ARBA00022553"/>
    </source>
</evidence>
<comment type="cofactor">
    <cofactor evidence="1">
        <name>FMN</name>
        <dbReference type="ChEBI" id="CHEBI:58210"/>
    </cofactor>
</comment>
<dbReference type="SMART" id="SM00220">
    <property type="entry name" value="S_TKc"/>
    <property type="match status" value="1"/>
</dbReference>
<evidence type="ECO:0000256" key="5">
    <source>
        <dbReference type="ARBA" id="ARBA00022543"/>
    </source>
</evidence>
<feature type="domain" description="PAC" evidence="16">
    <location>
        <begin position="259"/>
        <end position="313"/>
    </location>
</feature>
<keyword evidence="5" id="KW-0600">Photoreceptor protein</keyword>
<feature type="domain" description="PAC" evidence="16">
    <location>
        <begin position="81"/>
        <end position="135"/>
    </location>
</feature>
<evidence type="ECO:0000259" key="17">
    <source>
        <dbReference type="PROSITE" id="PS51285"/>
    </source>
</evidence>
<dbReference type="InterPro" id="IPR000700">
    <property type="entry name" value="PAS-assoc_C"/>
</dbReference>
<evidence type="ECO:0000313" key="18">
    <source>
        <dbReference type="EMBL" id="AML77533.1"/>
    </source>
</evidence>
<dbReference type="PROSITE" id="PS50113">
    <property type="entry name" value="PAC"/>
    <property type="match status" value="2"/>
</dbReference>
<dbReference type="EC" id="2.7.11.1" evidence="3"/>
<keyword evidence="5" id="KW-0157">Chromophore</keyword>